<proteinExistence type="inferred from homology"/>
<dbReference type="GO" id="GO:0051287">
    <property type="term" value="F:NAD binding"/>
    <property type="evidence" value="ECO:0007669"/>
    <property type="project" value="InterPro"/>
</dbReference>
<keyword evidence="2 5" id="KW-0028">Amino-acid biosynthesis</keyword>
<dbReference type="RefSeq" id="WP_210510302.1">
    <property type="nucleotide sequence ID" value="NZ_JAFIDN010000002.1"/>
</dbReference>
<comment type="similarity">
    <text evidence="5">Belongs to the NAGSA dehydrogenase family. Type 1 subfamily.</text>
</comment>
<dbReference type="Pfam" id="PF22698">
    <property type="entry name" value="Semialdhyde_dhC_1"/>
    <property type="match status" value="1"/>
</dbReference>
<organism evidence="7 8">
    <name type="scientific">Natronogracilivirga saccharolytica</name>
    <dbReference type="NCBI Taxonomy" id="2812953"/>
    <lineage>
        <taxon>Bacteria</taxon>
        <taxon>Pseudomonadati</taxon>
        <taxon>Balneolota</taxon>
        <taxon>Balneolia</taxon>
        <taxon>Balneolales</taxon>
        <taxon>Cyclonatronaceae</taxon>
        <taxon>Natronogracilivirga</taxon>
    </lineage>
</organism>
<dbReference type="Proteomes" id="UP000673975">
    <property type="component" value="Unassembled WGS sequence"/>
</dbReference>
<name>A0A8J7UVY2_9BACT</name>
<dbReference type="InterPro" id="IPR000706">
    <property type="entry name" value="AGPR_type-1"/>
</dbReference>
<dbReference type="InterPro" id="IPR058924">
    <property type="entry name" value="AGPR_dimerisation_dom"/>
</dbReference>
<protein>
    <recommendedName>
        <fullName evidence="5">N-acetyl-gamma-glutamyl-phosphate reductase</fullName>
        <shortName evidence="5">AGPR</shortName>
        <ecNumber evidence="5">1.2.1.38</ecNumber>
    </recommendedName>
    <alternativeName>
        <fullName evidence="5">N-acetyl-glutamate semialdehyde dehydrogenase</fullName>
        <shortName evidence="5">NAGSA dehydrogenase</shortName>
    </alternativeName>
</protein>
<dbReference type="InterPro" id="IPR036291">
    <property type="entry name" value="NAD(P)-bd_dom_sf"/>
</dbReference>
<keyword evidence="3 5" id="KW-0521">NADP</keyword>
<dbReference type="SUPFAM" id="SSF55347">
    <property type="entry name" value="Glyceraldehyde-3-phosphate dehydrogenase-like, C-terminal domain"/>
    <property type="match status" value="1"/>
</dbReference>
<dbReference type="EC" id="1.2.1.38" evidence="5"/>
<dbReference type="Gene3D" id="3.40.50.720">
    <property type="entry name" value="NAD(P)-binding Rossmann-like Domain"/>
    <property type="match status" value="1"/>
</dbReference>
<comment type="pathway">
    <text evidence="5">Amino-acid biosynthesis; L-arginine biosynthesis; N(2)-acetyl-L-ornithine from L-glutamate: step 3/4.</text>
</comment>
<accession>A0A8J7UVY2</accession>
<evidence type="ECO:0000256" key="2">
    <source>
        <dbReference type="ARBA" id="ARBA00022605"/>
    </source>
</evidence>
<dbReference type="GO" id="GO:0003942">
    <property type="term" value="F:N-acetyl-gamma-glutamyl-phosphate reductase activity"/>
    <property type="evidence" value="ECO:0007669"/>
    <property type="project" value="UniProtKB-UniRule"/>
</dbReference>
<dbReference type="HAMAP" id="MF_00150">
    <property type="entry name" value="ArgC_type1"/>
    <property type="match status" value="1"/>
</dbReference>
<dbReference type="GO" id="GO:0070401">
    <property type="term" value="F:NADP+ binding"/>
    <property type="evidence" value="ECO:0007669"/>
    <property type="project" value="InterPro"/>
</dbReference>
<gene>
    <name evidence="5 7" type="primary">argC</name>
    <name evidence="7" type="ORF">NATSA_03045</name>
</gene>
<evidence type="ECO:0000256" key="5">
    <source>
        <dbReference type="HAMAP-Rule" id="MF_00150"/>
    </source>
</evidence>
<evidence type="ECO:0000313" key="7">
    <source>
        <dbReference type="EMBL" id="MBP3191634.1"/>
    </source>
</evidence>
<dbReference type="SMART" id="SM00859">
    <property type="entry name" value="Semialdhyde_dh"/>
    <property type="match status" value="1"/>
</dbReference>
<dbReference type="PANTHER" id="PTHR32338">
    <property type="entry name" value="N-ACETYL-GAMMA-GLUTAMYL-PHOSPHATE REDUCTASE, CHLOROPLASTIC-RELATED-RELATED"/>
    <property type="match status" value="1"/>
</dbReference>
<dbReference type="InterPro" id="IPR050085">
    <property type="entry name" value="AGPR"/>
</dbReference>
<evidence type="ECO:0000313" key="8">
    <source>
        <dbReference type="Proteomes" id="UP000673975"/>
    </source>
</evidence>
<comment type="catalytic activity">
    <reaction evidence="5">
        <text>N-acetyl-L-glutamate 5-semialdehyde + phosphate + NADP(+) = N-acetyl-L-glutamyl 5-phosphate + NADPH + H(+)</text>
        <dbReference type="Rhea" id="RHEA:21588"/>
        <dbReference type="ChEBI" id="CHEBI:15378"/>
        <dbReference type="ChEBI" id="CHEBI:29123"/>
        <dbReference type="ChEBI" id="CHEBI:43474"/>
        <dbReference type="ChEBI" id="CHEBI:57783"/>
        <dbReference type="ChEBI" id="CHEBI:57936"/>
        <dbReference type="ChEBI" id="CHEBI:58349"/>
        <dbReference type="EC" id="1.2.1.38"/>
    </reaction>
</comment>
<reference evidence="7" key="1">
    <citation type="submission" date="2021-02" db="EMBL/GenBank/DDBJ databases">
        <title>Natronogracilivirga saccharolytica gen. nov. sp. nov. a new anaerobic, haloalkiliphilic carbohydrate-fermenting bacterium from soda lake and proposing of Cyclonatronumiaceae fam. nov. in the phylum Balneolaeota.</title>
        <authorList>
            <person name="Zhilina T.N."/>
            <person name="Sorokin D.Y."/>
            <person name="Zavarzina D.G."/>
            <person name="Toshchakov S.V."/>
            <person name="Kublanov I.V."/>
        </authorList>
    </citation>
    <scope>NUCLEOTIDE SEQUENCE</scope>
    <source>
        <strain evidence="7">Z-1702</strain>
    </source>
</reference>
<evidence type="ECO:0000259" key="6">
    <source>
        <dbReference type="SMART" id="SM00859"/>
    </source>
</evidence>
<evidence type="ECO:0000256" key="4">
    <source>
        <dbReference type="ARBA" id="ARBA00023002"/>
    </source>
</evidence>
<keyword evidence="1 5" id="KW-0055">Arginine biosynthesis</keyword>
<evidence type="ECO:0000256" key="1">
    <source>
        <dbReference type="ARBA" id="ARBA00022571"/>
    </source>
</evidence>
<dbReference type="PANTHER" id="PTHR32338:SF10">
    <property type="entry name" value="N-ACETYL-GAMMA-GLUTAMYL-PHOSPHATE REDUCTASE, CHLOROPLASTIC-RELATED"/>
    <property type="match status" value="1"/>
</dbReference>
<dbReference type="AlphaFoldDB" id="A0A8J7UVY2"/>
<dbReference type="GO" id="GO:0005737">
    <property type="term" value="C:cytoplasm"/>
    <property type="evidence" value="ECO:0007669"/>
    <property type="project" value="UniProtKB-SubCell"/>
</dbReference>
<feature type="domain" description="Semialdehyde dehydrogenase NAD-binding" evidence="6">
    <location>
        <begin position="7"/>
        <end position="147"/>
    </location>
</feature>
<dbReference type="GO" id="GO:0006526">
    <property type="term" value="P:L-arginine biosynthetic process"/>
    <property type="evidence" value="ECO:0007669"/>
    <property type="project" value="UniProtKB-UniRule"/>
</dbReference>
<dbReference type="Gene3D" id="3.30.360.10">
    <property type="entry name" value="Dihydrodipicolinate Reductase, domain 2"/>
    <property type="match status" value="1"/>
</dbReference>
<comment type="function">
    <text evidence="5">Catalyzes the NADPH-dependent reduction of N-acetyl-5-glutamyl phosphate to yield N-acetyl-L-glutamate 5-semialdehyde.</text>
</comment>
<dbReference type="InterPro" id="IPR000534">
    <property type="entry name" value="Semialdehyde_DH_NAD-bd"/>
</dbReference>
<dbReference type="UniPathway" id="UPA00068">
    <property type="reaction ID" value="UER00108"/>
</dbReference>
<keyword evidence="5" id="KW-0963">Cytoplasm</keyword>
<comment type="subcellular location">
    <subcellularLocation>
        <location evidence="5">Cytoplasm</location>
    </subcellularLocation>
</comment>
<dbReference type="EMBL" id="JAFIDN010000002">
    <property type="protein sequence ID" value="MBP3191634.1"/>
    <property type="molecule type" value="Genomic_DNA"/>
</dbReference>
<dbReference type="SUPFAM" id="SSF51735">
    <property type="entry name" value="NAD(P)-binding Rossmann-fold domains"/>
    <property type="match status" value="1"/>
</dbReference>
<keyword evidence="4 5" id="KW-0560">Oxidoreductase</keyword>
<keyword evidence="8" id="KW-1185">Reference proteome</keyword>
<dbReference type="Pfam" id="PF01118">
    <property type="entry name" value="Semialdhyde_dh"/>
    <property type="match status" value="1"/>
</dbReference>
<sequence length="354" mass="37877">MSQEKAQVSVVGASGYAGMEAVRILHGHPNATITRLYGASSAGSSLPDHYKGMDSLVDLPISGFDELQTDSSDAIFLGLPHGKSAEVVQILLKAGYKGRILDMSSDFRLKSAEAYEKWYGWTHPCPENIPSFVYGLTEWFRSEIRLAGHITNPGCFATAMQLGLLPFVKEGLITSCDATGITGSSGSGASPSAGTHFSSRFGNVKAYKVYRHQHIAEVMQSVAAVVSGDGKAGGSADSSGLPDVRFVPVSGPFVRGIWMTLAMTLNEEAHAGNLLEEEYYNAPLVRLQEGLPELKQVAGSAFADIGWVQDGRNIVIGVAIDNLMKGAASQAVQNFNLMMDWPEETGLMFPPTIL</sequence>
<dbReference type="NCBIfam" id="TIGR01850">
    <property type="entry name" value="argC"/>
    <property type="match status" value="1"/>
</dbReference>
<feature type="active site" evidence="5">
    <location>
        <position position="155"/>
    </location>
</feature>
<comment type="caution">
    <text evidence="7">The sequence shown here is derived from an EMBL/GenBank/DDBJ whole genome shotgun (WGS) entry which is preliminary data.</text>
</comment>
<evidence type="ECO:0000256" key="3">
    <source>
        <dbReference type="ARBA" id="ARBA00022857"/>
    </source>
</evidence>
<dbReference type="CDD" id="cd17895">
    <property type="entry name" value="AGPR_1_N"/>
    <property type="match status" value="1"/>
</dbReference>